<name>A0A383CUV2_9ZZZZ</name>
<accession>A0A383CUV2</accession>
<protein>
    <submittedName>
        <fullName evidence="2">Uncharacterized protein</fullName>
    </submittedName>
</protein>
<feature type="non-terminal residue" evidence="2">
    <location>
        <position position="64"/>
    </location>
</feature>
<keyword evidence="1" id="KW-0472">Membrane</keyword>
<keyword evidence="1" id="KW-1133">Transmembrane helix</keyword>
<feature type="transmembrane region" description="Helical" evidence="1">
    <location>
        <begin position="29"/>
        <end position="48"/>
    </location>
</feature>
<evidence type="ECO:0000256" key="1">
    <source>
        <dbReference type="SAM" id="Phobius"/>
    </source>
</evidence>
<sequence>MNHKSDVKNNSYSEDLGIISTCNIKRNKFPLIITVTFFLVLSFVSLTYHNVWHESDGIIFLNWG</sequence>
<keyword evidence="1" id="KW-0812">Transmembrane</keyword>
<dbReference type="EMBL" id="UINC01211772">
    <property type="protein sequence ID" value="SVE35809.1"/>
    <property type="molecule type" value="Genomic_DNA"/>
</dbReference>
<gene>
    <name evidence="2" type="ORF">METZ01_LOCUS488663</name>
</gene>
<evidence type="ECO:0000313" key="2">
    <source>
        <dbReference type="EMBL" id="SVE35809.1"/>
    </source>
</evidence>
<proteinExistence type="predicted"/>
<organism evidence="2">
    <name type="scientific">marine metagenome</name>
    <dbReference type="NCBI Taxonomy" id="408172"/>
    <lineage>
        <taxon>unclassified sequences</taxon>
        <taxon>metagenomes</taxon>
        <taxon>ecological metagenomes</taxon>
    </lineage>
</organism>
<reference evidence="2" key="1">
    <citation type="submission" date="2018-05" db="EMBL/GenBank/DDBJ databases">
        <authorList>
            <person name="Lanie J.A."/>
            <person name="Ng W.-L."/>
            <person name="Kazmierczak K.M."/>
            <person name="Andrzejewski T.M."/>
            <person name="Davidsen T.M."/>
            <person name="Wayne K.J."/>
            <person name="Tettelin H."/>
            <person name="Glass J.I."/>
            <person name="Rusch D."/>
            <person name="Podicherti R."/>
            <person name="Tsui H.-C.T."/>
            <person name="Winkler M.E."/>
        </authorList>
    </citation>
    <scope>NUCLEOTIDE SEQUENCE</scope>
</reference>
<dbReference type="AlphaFoldDB" id="A0A383CUV2"/>